<dbReference type="AlphaFoldDB" id="A0A1G9AQP6"/>
<evidence type="ECO:0000313" key="3">
    <source>
        <dbReference type="Proteomes" id="UP000198525"/>
    </source>
</evidence>
<dbReference type="Proteomes" id="UP000198525">
    <property type="component" value="Unassembled WGS sequence"/>
</dbReference>
<keyword evidence="3" id="KW-1185">Reference proteome</keyword>
<evidence type="ECO:0000313" key="2">
    <source>
        <dbReference type="EMBL" id="SDK29571.1"/>
    </source>
</evidence>
<sequence>MSASTDHPMSHSAFVTAPVVRRVAGNNADIDFAPPGQAWRGEVVSDHSPSTRVPGDRRHDAR</sequence>
<dbReference type="STRING" id="376427.SAMN04487954_11461"/>
<evidence type="ECO:0000256" key="1">
    <source>
        <dbReference type="SAM" id="MobiDB-lite"/>
    </source>
</evidence>
<reference evidence="2 3" key="1">
    <citation type="submission" date="2016-10" db="EMBL/GenBank/DDBJ databases">
        <authorList>
            <person name="de Groot N.N."/>
        </authorList>
    </citation>
    <scope>NUCLEOTIDE SEQUENCE [LARGE SCALE GENOMIC DNA]</scope>
    <source>
        <strain evidence="2 3">CGMCC 1.6133</strain>
    </source>
</reference>
<accession>A0A1G9AQP6</accession>
<feature type="region of interest" description="Disordered" evidence="1">
    <location>
        <begin position="32"/>
        <end position="62"/>
    </location>
</feature>
<proteinExistence type="predicted"/>
<gene>
    <name evidence="2" type="ORF">SAMN04487954_11461</name>
</gene>
<organism evidence="2 3">
    <name type="scientific">Billgrantia gudaonensis</name>
    <dbReference type="NCBI Taxonomy" id="376427"/>
    <lineage>
        <taxon>Bacteria</taxon>
        <taxon>Pseudomonadati</taxon>
        <taxon>Pseudomonadota</taxon>
        <taxon>Gammaproteobacteria</taxon>
        <taxon>Oceanospirillales</taxon>
        <taxon>Halomonadaceae</taxon>
        <taxon>Billgrantia</taxon>
    </lineage>
</organism>
<dbReference type="EMBL" id="FNES01000014">
    <property type="protein sequence ID" value="SDK29571.1"/>
    <property type="molecule type" value="Genomic_DNA"/>
</dbReference>
<name>A0A1G9AQP6_9GAMM</name>
<protein>
    <submittedName>
        <fullName evidence="2">Uncharacterized protein</fullName>
    </submittedName>
</protein>